<dbReference type="GO" id="GO:0030248">
    <property type="term" value="F:cellulose binding"/>
    <property type="evidence" value="ECO:0007669"/>
    <property type="project" value="InterPro"/>
</dbReference>
<sequence>MRFEILALLAAAASASAQSVVGTAYGFGAGATGGGSAAAVTPATNDELAKFLSDDVARTILITKTFDFTGKTATGSGCDRKSCSQSNGGQFYLGELSCAASDDNVAVSSITYDTAGVTALAVGSNKSILGVGGKGVIKGKGLSIKKDASNIILQGIHITTINPGVVWGGDALDLQGGNTKIWVDHCKFSLIGRMFVVSHYDGASATLSNNEFDGVTTTSASCNGNHYWTMMMIGKNEKFTLDKNYFHNVSGRAPKLGQNGVTGYFHAVNNYFENMKGHAFDAYTGANALVEGNAFKSVSQPATDAAAKVSTFVVSAGSACSSSIGRACLENAADSTSGKLTGGSTLSFLAQIKNNLVSKPIAASEVAAYVKANAGPAKIGAAVKEDASPTTNTPAATSPIRAVTTTSKAVTLITSTKAPAQPTTTKQAAAQPTVPTSGAGTAKLYAQCGGQGYTGPTACESGASCVAYNAWYSQCIAGSSKFRRAIRA</sequence>
<dbReference type="OrthoDB" id="1637350at2759"/>
<dbReference type="Pfam" id="PF00544">
    <property type="entry name" value="Pectate_lyase_4"/>
    <property type="match status" value="1"/>
</dbReference>
<evidence type="ECO:0000256" key="1">
    <source>
        <dbReference type="ARBA" id="ARBA00010980"/>
    </source>
</evidence>
<dbReference type="PANTHER" id="PTHR31683">
    <property type="entry name" value="PECTATE LYASE 18-RELATED"/>
    <property type="match status" value="1"/>
</dbReference>
<dbReference type="InterPro" id="IPR002022">
    <property type="entry name" value="Pec_lyase"/>
</dbReference>
<dbReference type="InterPro" id="IPR045032">
    <property type="entry name" value="PEL"/>
</dbReference>
<dbReference type="Pfam" id="PF00734">
    <property type="entry name" value="CBM_1"/>
    <property type="match status" value="1"/>
</dbReference>
<dbReference type="SUPFAM" id="SSF57180">
    <property type="entry name" value="Cellulose-binding domain"/>
    <property type="match status" value="1"/>
</dbReference>
<dbReference type="PANTHER" id="PTHR31683:SF67">
    <property type="entry name" value="PECTIN LYASE F-RELATED"/>
    <property type="match status" value="1"/>
</dbReference>
<keyword evidence="9" id="KW-0624">Polysaccharide degradation</keyword>
<comment type="caution">
    <text evidence="12">The sequence shown here is derived from an EMBL/GenBank/DDBJ whole genome shotgun (WGS) entry which is preliminary data.</text>
</comment>
<evidence type="ECO:0000256" key="9">
    <source>
        <dbReference type="RuleBase" id="RU361173"/>
    </source>
</evidence>
<comment type="subcellular location">
    <subcellularLocation>
        <location evidence="9">Secreted</location>
    </subcellularLocation>
</comment>
<keyword evidence="9" id="KW-0964">Secreted</keyword>
<evidence type="ECO:0000256" key="3">
    <source>
        <dbReference type="ARBA" id="ARBA00023157"/>
    </source>
</evidence>
<dbReference type="GO" id="GO:0030570">
    <property type="term" value="F:pectate lyase activity"/>
    <property type="evidence" value="ECO:0007669"/>
    <property type="project" value="InterPro"/>
</dbReference>
<gene>
    <name evidence="12" type="ORF">FB567DRAFT_521978</name>
</gene>
<dbReference type="EMBL" id="JAGMVJ010000006">
    <property type="protein sequence ID" value="KAH7089963.1"/>
    <property type="molecule type" value="Genomic_DNA"/>
</dbReference>
<dbReference type="SUPFAM" id="SSF51126">
    <property type="entry name" value="Pectin lyase-like"/>
    <property type="match status" value="1"/>
</dbReference>
<comment type="function">
    <text evidence="7">Pectinolytic enzymes consist of four classes of enzymes: pectin lyase, polygalacturonase, pectin methylesterase and rhamnogalacturonase. Among pectinolytic enzymes, pectin lyase is the most important in depolymerization of pectin, since it cleaves internal glycosidic bonds of highly methylated pectins.</text>
</comment>
<dbReference type="InterPro" id="IPR000254">
    <property type="entry name" value="CBD"/>
</dbReference>
<evidence type="ECO:0000256" key="7">
    <source>
        <dbReference type="ARBA" id="ARBA00037631"/>
    </source>
</evidence>
<accession>A0A8K0RCX0</accession>
<comment type="catalytic activity">
    <reaction evidence="6">
        <text>Eliminative cleavage of (1-&gt;4)-alpha-D-galacturonan methyl ester to give oligosaccharides with 4-deoxy-6-O-methyl-alpha-D-galact-4-enuronosyl groups at their non-reducing ends.</text>
        <dbReference type="EC" id="4.2.2.10"/>
    </reaction>
</comment>
<dbReference type="Proteomes" id="UP000813461">
    <property type="component" value="Unassembled WGS sequence"/>
</dbReference>
<feature type="chain" id="PRO_5035453511" description="pectin lyase" evidence="10">
    <location>
        <begin position="18"/>
        <end position="488"/>
    </location>
</feature>
<evidence type="ECO:0000256" key="2">
    <source>
        <dbReference type="ARBA" id="ARBA00022729"/>
    </source>
</evidence>
<evidence type="ECO:0000313" key="13">
    <source>
        <dbReference type="Proteomes" id="UP000813461"/>
    </source>
</evidence>
<keyword evidence="3" id="KW-1015">Disulfide bond</keyword>
<keyword evidence="5 9" id="KW-0456">Lyase</keyword>
<evidence type="ECO:0000256" key="10">
    <source>
        <dbReference type="SAM" id="SignalP"/>
    </source>
</evidence>
<evidence type="ECO:0000313" key="12">
    <source>
        <dbReference type="EMBL" id="KAH7089963.1"/>
    </source>
</evidence>
<keyword evidence="13" id="KW-1185">Reference proteome</keyword>
<keyword evidence="9" id="KW-0119">Carbohydrate metabolism</keyword>
<dbReference type="Gene3D" id="2.160.20.10">
    <property type="entry name" value="Single-stranded right-handed beta-helix, Pectin lyase-like"/>
    <property type="match status" value="1"/>
</dbReference>
<dbReference type="AlphaFoldDB" id="A0A8K0RCX0"/>
<dbReference type="SMART" id="SM00236">
    <property type="entry name" value="fCBD"/>
    <property type="match status" value="1"/>
</dbReference>
<protein>
    <recommendedName>
        <fullName evidence="8">pectin lyase</fullName>
        <ecNumber evidence="8">4.2.2.10</ecNumber>
    </recommendedName>
</protein>
<reference evidence="12" key="1">
    <citation type="journal article" date="2021" name="Nat. Commun.">
        <title>Genetic determinants of endophytism in the Arabidopsis root mycobiome.</title>
        <authorList>
            <person name="Mesny F."/>
            <person name="Miyauchi S."/>
            <person name="Thiergart T."/>
            <person name="Pickel B."/>
            <person name="Atanasova L."/>
            <person name="Karlsson M."/>
            <person name="Huettel B."/>
            <person name="Barry K.W."/>
            <person name="Haridas S."/>
            <person name="Chen C."/>
            <person name="Bauer D."/>
            <person name="Andreopoulos W."/>
            <person name="Pangilinan J."/>
            <person name="LaButti K."/>
            <person name="Riley R."/>
            <person name="Lipzen A."/>
            <person name="Clum A."/>
            <person name="Drula E."/>
            <person name="Henrissat B."/>
            <person name="Kohler A."/>
            <person name="Grigoriev I.V."/>
            <person name="Martin F.M."/>
            <person name="Hacquard S."/>
        </authorList>
    </citation>
    <scope>NUCLEOTIDE SEQUENCE</scope>
    <source>
        <strain evidence="12">MPI-SDFR-AT-0120</strain>
    </source>
</reference>
<dbReference type="SMART" id="SM00656">
    <property type="entry name" value="Amb_all"/>
    <property type="match status" value="1"/>
</dbReference>
<dbReference type="InterPro" id="IPR012334">
    <property type="entry name" value="Pectin_lyas_fold"/>
</dbReference>
<dbReference type="PROSITE" id="PS51164">
    <property type="entry name" value="CBM1_2"/>
    <property type="match status" value="1"/>
</dbReference>
<evidence type="ECO:0000256" key="6">
    <source>
        <dbReference type="ARBA" id="ARBA00036818"/>
    </source>
</evidence>
<dbReference type="InterPro" id="IPR035971">
    <property type="entry name" value="CBD_sf"/>
</dbReference>
<feature type="domain" description="CBM1" evidence="11">
    <location>
        <begin position="440"/>
        <end position="476"/>
    </location>
</feature>
<proteinExistence type="inferred from homology"/>
<evidence type="ECO:0000256" key="5">
    <source>
        <dbReference type="ARBA" id="ARBA00023239"/>
    </source>
</evidence>
<keyword evidence="2 10" id="KW-0732">Signal</keyword>
<comment type="similarity">
    <text evidence="1 9">Belongs to the polysaccharide lyase 1 family.</text>
</comment>
<dbReference type="PROSITE" id="PS00562">
    <property type="entry name" value="CBM1_1"/>
    <property type="match status" value="1"/>
</dbReference>
<dbReference type="InterPro" id="IPR011050">
    <property type="entry name" value="Pectin_lyase_fold/virulence"/>
</dbReference>
<evidence type="ECO:0000259" key="11">
    <source>
        <dbReference type="PROSITE" id="PS51164"/>
    </source>
</evidence>
<dbReference type="GO" id="GO:0000272">
    <property type="term" value="P:polysaccharide catabolic process"/>
    <property type="evidence" value="ECO:0007669"/>
    <property type="project" value="UniProtKB-KW"/>
</dbReference>
<evidence type="ECO:0000256" key="4">
    <source>
        <dbReference type="ARBA" id="ARBA00023180"/>
    </source>
</evidence>
<dbReference type="EC" id="4.2.2.10" evidence="8"/>
<organism evidence="12 13">
    <name type="scientific">Paraphoma chrysanthemicola</name>
    <dbReference type="NCBI Taxonomy" id="798071"/>
    <lineage>
        <taxon>Eukaryota</taxon>
        <taxon>Fungi</taxon>
        <taxon>Dikarya</taxon>
        <taxon>Ascomycota</taxon>
        <taxon>Pezizomycotina</taxon>
        <taxon>Dothideomycetes</taxon>
        <taxon>Pleosporomycetidae</taxon>
        <taxon>Pleosporales</taxon>
        <taxon>Pleosporineae</taxon>
        <taxon>Phaeosphaeriaceae</taxon>
        <taxon>Paraphoma</taxon>
    </lineage>
</organism>
<keyword evidence="4" id="KW-0325">Glycoprotein</keyword>
<feature type="signal peptide" evidence="10">
    <location>
        <begin position="1"/>
        <end position="17"/>
    </location>
</feature>
<dbReference type="GO" id="GO:0005576">
    <property type="term" value="C:extracellular region"/>
    <property type="evidence" value="ECO:0007669"/>
    <property type="project" value="UniProtKB-SubCell"/>
</dbReference>
<name>A0A8K0RCX0_9PLEO</name>
<dbReference type="GO" id="GO:0047490">
    <property type="term" value="F:pectin lyase activity"/>
    <property type="evidence" value="ECO:0007669"/>
    <property type="project" value="UniProtKB-EC"/>
</dbReference>
<evidence type="ECO:0000256" key="8">
    <source>
        <dbReference type="ARBA" id="ARBA00039082"/>
    </source>
</evidence>